<organism evidence="3 4">
    <name type="scientific">Plasmodiophora brassicae</name>
    <name type="common">Clubroot disease agent</name>
    <dbReference type="NCBI Taxonomy" id="37360"/>
    <lineage>
        <taxon>Eukaryota</taxon>
        <taxon>Sar</taxon>
        <taxon>Rhizaria</taxon>
        <taxon>Endomyxa</taxon>
        <taxon>Phytomyxea</taxon>
        <taxon>Plasmodiophorida</taxon>
        <taxon>Plasmodiophoridae</taxon>
        <taxon>Plasmodiophora</taxon>
    </lineage>
</organism>
<sequence>MQTGRYHGDIRQLAVGQDRSEMIGIRHGRGVYTYDGTPFRYEGDWRNSRKHGRGKFQVGCPSAGPTATYEGDFVDGEMTGRGTKTWSDGRRYDGEFVMGEFHGKGTFVDKDESRYEGDWESNQRSGNGVLRLANGDVVSGVYRQHCIVQGVWNGASGNRYEGAWQGGVWHGHGVETLSDGAVYTGDFENGRRHGHGTLVEPSGFTYNGAFQGGAPLYAGERVLMFDVRPSGNVAELLTPAEAPTPAKKPAGGKPKQDDAMLNGEPAPLQIAFDDPHVPAFYFCVVDAGQRIVAEESKRALIVDVGPYVDPNAEPAQEPQKCIEFEEGPGGPPSRSATVMSVDGIWDVSTLRFATTTLTPGVFRITARATIPGIPVTTRMTRLVQVQDPSL</sequence>
<evidence type="ECO:0000256" key="2">
    <source>
        <dbReference type="SAM" id="MobiDB-lite"/>
    </source>
</evidence>
<dbReference type="AlphaFoldDB" id="A0A3P3YFF1"/>
<protein>
    <recommendedName>
        <fullName evidence="5">MORN repeat-containing protein 5</fullName>
    </recommendedName>
</protein>
<geneLocation type="mitochondrion" evidence="3"/>
<reference evidence="3 4" key="1">
    <citation type="submission" date="2018-03" db="EMBL/GenBank/DDBJ databases">
        <authorList>
            <person name="Fogelqvist J."/>
        </authorList>
    </citation>
    <scope>NUCLEOTIDE SEQUENCE [LARGE SCALE GENOMIC DNA]</scope>
</reference>
<feature type="region of interest" description="Disordered" evidence="2">
    <location>
        <begin position="238"/>
        <end position="257"/>
    </location>
</feature>
<dbReference type="InterPro" id="IPR003409">
    <property type="entry name" value="MORN"/>
</dbReference>
<dbReference type="PANTHER" id="PTHR43215">
    <property type="entry name" value="RADIAL SPOKE HEAD 1 HOMOLOG"/>
    <property type="match status" value="1"/>
</dbReference>
<keyword evidence="1" id="KW-0677">Repeat</keyword>
<evidence type="ECO:0000313" key="3">
    <source>
        <dbReference type="EMBL" id="SPQ98893.1"/>
    </source>
</evidence>
<name>A0A3P3YFF1_PLABS</name>
<dbReference type="GO" id="GO:0005829">
    <property type="term" value="C:cytosol"/>
    <property type="evidence" value="ECO:0007669"/>
    <property type="project" value="TreeGrafter"/>
</dbReference>
<accession>A0A3P3YFF1</accession>
<gene>
    <name evidence="3" type="ORF">PLBR_LOCUS6108</name>
</gene>
<dbReference type="Proteomes" id="UP000290189">
    <property type="component" value="Unassembled WGS sequence"/>
</dbReference>
<dbReference type="Gene3D" id="2.20.110.10">
    <property type="entry name" value="Histone H3 K4-specific methyltransferase SET7/9 N-terminal domain"/>
    <property type="match status" value="3"/>
</dbReference>
<dbReference type="EMBL" id="OVEO01000010">
    <property type="protein sequence ID" value="SPQ98893.1"/>
    <property type="molecule type" value="Genomic_DNA"/>
</dbReference>
<dbReference type="Pfam" id="PF02493">
    <property type="entry name" value="MORN"/>
    <property type="match status" value="7"/>
</dbReference>
<keyword evidence="3" id="KW-0496">Mitochondrion</keyword>
<evidence type="ECO:0008006" key="5">
    <source>
        <dbReference type="Google" id="ProtNLM"/>
    </source>
</evidence>
<dbReference type="SUPFAM" id="SSF82185">
    <property type="entry name" value="Histone H3 K4-specific methyltransferase SET7/9 N-terminal domain"/>
    <property type="match status" value="3"/>
</dbReference>
<feature type="compositionally biased region" description="Low complexity" evidence="2">
    <location>
        <begin position="238"/>
        <end position="253"/>
    </location>
</feature>
<dbReference type="SMART" id="SM00698">
    <property type="entry name" value="MORN"/>
    <property type="match status" value="6"/>
</dbReference>
<dbReference type="PANTHER" id="PTHR43215:SF14">
    <property type="entry name" value="RADIAL SPOKE HEAD 1 HOMOLOG"/>
    <property type="match status" value="1"/>
</dbReference>
<evidence type="ECO:0000256" key="1">
    <source>
        <dbReference type="ARBA" id="ARBA00022737"/>
    </source>
</evidence>
<proteinExistence type="predicted"/>
<evidence type="ECO:0000313" key="4">
    <source>
        <dbReference type="Proteomes" id="UP000290189"/>
    </source>
</evidence>